<evidence type="ECO:0000259" key="1">
    <source>
        <dbReference type="Pfam" id="PF08242"/>
    </source>
</evidence>
<reference evidence="2" key="1">
    <citation type="submission" date="2023-11" db="EMBL/GenBank/DDBJ databases">
        <authorList>
            <person name="Alioto T."/>
            <person name="Alioto T."/>
            <person name="Gomez Garrido J."/>
        </authorList>
    </citation>
    <scope>NUCLEOTIDE SEQUENCE</scope>
</reference>
<protein>
    <recommendedName>
        <fullName evidence="1">Methyltransferase type 12 domain-containing protein</fullName>
    </recommendedName>
</protein>
<accession>A0AAI8Z6J2</accession>
<proteinExistence type="predicted"/>
<feature type="domain" description="Methyltransferase type 12" evidence="1">
    <location>
        <begin position="44"/>
        <end position="153"/>
    </location>
</feature>
<dbReference type="EMBL" id="CAVMBE010000085">
    <property type="protein sequence ID" value="CAK4033379.1"/>
    <property type="molecule type" value="Genomic_DNA"/>
</dbReference>
<dbReference type="AlphaFoldDB" id="A0AAI8Z6J2"/>
<gene>
    <name evidence="2" type="ORF">LECACI_7A008537</name>
</gene>
<name>A0AAI8Z6J2_9PEZI</name>
<dbReference type="SUPFAM" id="SSF53335">
    <property type="entry name" value="S-adenosyl-L-methionine-dependent methyltransferases"/>
    <property type="match status" value="1"/>
</dbReference>
<dbReference type="InterPro" id="IPR029063">
    <property type="entry name" value="SAM-dependent_MTases_sf"/>
</dbReference>
<comment type="caution">
    <text evidence="2">The sequence shown here is derived from an EMBL/GenBank/DDBJ whole genome shotgun (WGS) entry which is preliminary data.</text>
</comment>
<dbReference type="PANTHER" id="PTHR43861:SF1">
    <property type="entry name" value="TRANS-ACONITATE 2-METHYLTRANSFERASE"/>
    <property type="match status" value="1"/>
</dbReference>
<dbReference type="CDD" id="cd02440">
    <property type="entry name" value="AdoMet_MTases"/>
    <property type="match status" value="1"/>
</dbReference>
<dbReference type="Proteomes" id="UP001296104">
    <property type="component" value="Unassembled WGS sequence"/>
</dbReference>
<evidence type="ECO:0000313" key="3">
    <source>
        <dbReference type="Proteomes" id="UP001296104"/>
    </source>
</evidence>
<evidence type="ECO:0000313" key="2">
    <source>
        <dbReference type="EMBL" id="CAK4033379.1"/>
    </source>
</evidence>
<sequence>MSTTNPPKKDHWTAQAYNSTAAFVPKLTTTVTSYLDPQPSDRILDIGCGDGELTSQISTRLDASQGGSILGVDSSISFIQTAKERYPHIPFLLHDATLLDTCKDLSPSSSSREGGPWDKIFSNAAMHWILRPPQTRRKFFESCHSLLRPSGTLVFEQGGHGNVSEILTASIAALTHHGVPLETAREASPWFFPSKDWMRRMLEETGFEVVELETEYRPSRVEDVEGWVRLMCAEFLEFAPEGTKESVVREICELVDAAITREEDGSTWLGYLRLRGVARKK</sequence>
<organism evidence="2 3">
    <name type="scientific">Lecanosticta acicola</name>
    <dbReference type="NCBI Taxonomy" id="111012"/>
    <lineage>
        <taxon>Eukaryota</taxon>
        <taxon>Fungi</taxon>
        <taxon>Dikarya</taxon>
        <taxon>Ascomycota</taxon>
        <taxon>Pezizomycotina</taxon>
        <taxon>Dothideomycetes</taxon>
        <taxon>Dothideomycetidae</taxon>
        <taxon>Mycosphaerellales</taxon>
        <taxon>Mycosphaerellaceae</taxon>
        <taxon>Lecanosticta</taxon>
    </lineage>
</organism>
<dbReference type="Pfam" id="PF08242">
    <property type="entry name" value="Methyltransf_12"/>
    <property type="match status" value="1"/>
</dbReference>
<dbReference type="PANTHER" id="PTHR43861">
    <property type="entry name" value="TRANS-ACONITATE 2-METHYLTRANSFERASE-RELATED"/>
    <property type="match status" value="1"/>
</dbReference>
<dbReference type="InterPro" id="IPR013217">
    <property type="entry name" value="Methyltransf_12"/>
</dbReference>
<keyword evidence="3" id="KW-1185">Reference proteome</keyword>
<dbReference type="Gene3D" id="3.40.50.150">
    <property type="entry name" value="Vaccinia Virus protein VP39"/>
    <property type="match status" value="1"/>
</dbReference>